<sequence>MSPYPTDPIIRDTLTEGVKKHFQSDLGRVFLFRREEDPCRQRVATAFAAKSDR</sequence>
<dbReference type="EMBL" id="CCYD01000553">
    <property type="protein sequence ID" value="CEG41475.1"/>
    <property type="molecule type" value="Genomic_DNA"/>
</dbReference>
<evidence type="ECO:0000313" key="1">
    <source>
        <dbReference type="EMBL" id="CEG41475.1"/>
    </source>
</evidence>
<proteinExistence type="predicted"/>
<organism evidence="1 2">
    <name type="scientific">Plasmopara halstedii</name>
    <name type="common">Downy mildew of sunflower</name>
    <dbReference type="NCBI Taxonomy" id="4781"/>
    <lineage>
        <taxon>Eukaryota</taxon>
        <taxon>Sar</taxon>
        <taxon>Stramenopiles</taxon>
        <taxon>Oomycota</taxon>
        <taxon>Peronosporomycetes</taxon>
        <taxon>Peronosporales</taxon>
        <taxon>Peronosporaceae</taxon>
        <taxon>Plasmopara</taxon>
    </lineage>
</organism>
<protein>
    <submittedName>
        <fullName evidence="1">Uncharacterized protein</fullName>
    </submittedName>
</protein>
<evidence type="ECO:0000313" key="2">
    <source>
        <dbReference type="Proteomes" id="UP000054928"/>
    </source>
</evidence>
<reference evidence="2" key="1">
    <citation type="submission" date="2014-09" db="EMBL/GenBank/DDBJ databases">
        <authorList>
            <person name="Sharma Rahul"/>
            <person name="Thines Marco"/>
        </authorList>
    </citation>
    <scope>NUCLEOTIDE SEQUENCE [LARGE SCALE GENOMIC DNA]</scope>
</reference>
<dbReference type="GeneID" id="36406872"/>
<dbReference type="RefSeq" id="XP_024577844.1">
    <property type="nucleotide sequence ID" value="XM_024727249.1"/>
</dbReference>
<accession>A0A0N7L5H3</accession>
<dbReference type="Proteomes" id="UP000054928">
    <property type="component" value="Unassembled WGS sequence"/>
</dbReference>
<dbReference type="AlphaFoldDB" id="A0A0N7L5H3"/>
<name>A0A0N7L5H3_PLAHL</name>
<keyword evidence="2" id="KW-1185">Reference proteome</keyword>